<organism evidence="1 2">
    <name type="scientific">Legionella pneumophila</name>
    <dbReference type="NCBI Taxonomy" id="446"/>
    <lineage>
        <taxon>Bacteria</taxon>
        <taxon>Pseudomonadati</taxon>
        <taxon>Pseudomonadota</taxon>
        <taxon>Gammaproteobacteria</taxon>
        <taxon>Legionellales</taxon>
        <taxon>Legionellaceae</taxon>
        <taxon>Legionella</taxon>
    </lineage>
</organism>
<gene>
    <name evidence="1" type="ORF">C3928_14555</name>
</gene>
<evidence type="ECO:0000313" key="1">
    <source>
        <dbReference type="EMBL" id="PPK29191.1"/>
    </source>
</evidence>
<sequence length="374" mass="42400">MANSNEEQKKIIQTQQTAEVEANINQQARAPFFSSKYLSLIISLTLLLAVLAIIASIYSIQVEKQFQNHQLIENKKLTEELGRIKADQNTVQKLIDNNANNLQQIQSDLTSKMDSLNKELQTAMKQKLYQNNDWLLLKARYYLELAQINVHWSDNFNTSVALLQQADALLKGMNIPKIFTIRQTIAKEIAQLKSISVVDITGILSQLDAAQAAINNLSIQSVVDQQEVLNHITKSEESGKTGWRNRLQDSVNFLEKLVVIRRHNENIQPLISPLYESTIKENIRLNLQEAQWAILNNNPTIYQFALNQAIANLKRVFNESSHNTAVLIKQLSTLQNVKLTQEKPVVGQAIPLINQMIDNKELLVDQANSKKGEN</sequence>
<dbReference type="RefSeq" id="WP_027228994.1">
    <property type="nucleotide sequence ID" value="NZ_CP017601.1"/>
</dbReference>
<dbReference type="Pfam" id="PF04375">
    <property type="entry name" value="HemX"/>
    <property type="match status" value="1"/>
</dbReference>
<dbReference type="InterPro" id="IPR007470">
    <property type="entry name" value="HemX"/>
</dbReference>
<dbReference type="Proteomes" id="UP000239239">
    <property type="component" value="Unassembled WGS sequence"/>
</dbReference>
<accession>A0A2S6EVJ8</accession>
<reference evidence="1 2" key="1">
    <citation type="submission" date="2018-02" db="EMBL/GenBank/DDBJ databases">
        <title>Draft genome sequences of four Legionella pneumophila clinical strains isolated in Ontario.</title>
        <authorList>
            <person name="Fortuna A."/>
            <person name="Ramnarine R."/>
            <person name="Li A."/>
            <person name="Frantz C."/>
            <person name="Mallo G."/>
        </authorList>
    </citation>
    <scope>NUCLEOTIDE SEQUENCE [LARGE SCALE GENOMIC DNA]</scope>
    <source>
        <strain evidence="1 2">LG61</strain>
    </source>
</reference>
<evidence type="ECO:0000313" key="2">
    <source>
        <dbReference type="Proteomes" id="UP000239239"/>
    </source>
</evidence>
<protein>
    <submittedName>
        <fullName evidence="1">Uncharacterized protein</fullName>
    </submittedName>
</protein>
<dbReference type="PANTHER" id="PTHR38043">
    <property type="entry name" value="PROTEIN HEMX"/>
    <property type="match status" value="1"/>
</dbReference>
<dbReference type="OrthoDB" id="5653077at2"/>
<name>A0A2S6EVJ8_LEGPN</name>
<proteinExistence type="predicted"/>
<dbReference type="AlphaFoldDB" id="A0A2S6EVJ8"/>
<dbReference type="PANTHER" id="PTHR38043:SF1">
    <property type="entry name" value="PROTEIN HEMX"/>
    <property type="match status" value="1"/>
</dbReference>
<comment type="caution">
    <text evidence="1">The sequence shown here is derived from an EMBL/GenBank/DDBJ whole genome shotgun (WGS) entry which is preliminary data.</text>
</comment>
<dbReference type="EMBL" id="PQWY01000019">
    <property type="protein sequence ID" value="PPK29191.1"/>
    <property type="molecule type" value="Genomic_DNA"/>
</dbReference>